<evidence type="ECO:0000313" key="13">
    <source>
        <dbReference type="EMBL" id="TYS67939.1"/>
    </source>
</evidence>
<feature type="active site" description="Charge relay system" evidence="8 9">
    <location>
        <position position="228"/>
    </location>
</feature>
<dbReference type="Pfam" id="PF05922">
    <property type="entry name" value="Inhibitor_I9"/>
    <property type="match status" value="1"/>
</dbReference>
<dbReference type="InterPro" id="IPR023827">
    <property type="entry name" value="Peptidase_S8_Asp-AS"/>
</dbReference>
<dbReference type="GO" id="GO:0004252">
    <property type="term" value="F:serine-type endopeptidase activity"/>
    <property type="evidence" value="ECO:0007669"/>
    <property type="project" value="UniProtKB-UniRule"/>
</dbReference>
<dbReference type="InterPro" id="IPR036852">
    <property type="entry name" value="Peptidase_S8/S53_dom_sf"/>
</dbReference>
<dbReference type="Proteomes" id="UP000322524">
    <property type="component" value="Unassembled WGS sequence"/>
</dbReference>
<name>A0A5D4SYA6_9BACI</name>
<proteinExistence type="inferred from homology"/>
<keyword evidence="3" id="KW-0964">Secreted</keyword>
<dbReference type="Pfam" id="PF00404">
    <property type="entry name" value="Dockerin_1"/>
    <property type="match status" value="1"/>
</dbReference>
<evidence type="ECO:0000256" key="9">
    <source>
        <dbReference type="PROSITE-ProRule" id="PRU01240"/>
    </source>
</evidence>
<dbReference type="PRINTS" id="PR00723">
    <property type="entry name" value="SUBTILISIN"/>
</dbReference>
<feature type="active site" description="Charge relay system" evidence="8 9">
    <location>
        <position position="602"/>
    </location>
</feature>
<dbReference type="PROSITE" id="PS51892">
    <property type="entry name" value="SUBTILASE"/>
    <property type="match status" value="1"/>
</dbReference>
<dbReference type="Pfam" id="PF00082">
    <property type="entry name" value="Peptidase_S8"/>
    <property type="match status" value="1"/>
</dbReference>
<dbReference type="InterPro" id="IPR018247">
    <property type="entry name" value="EF_Hand_1_Ca_BS"/>
</dbReference>
<keyword evidence="2" id="KW-0134">Cell wall</keyword>
<dbReference type="SUPFAM" id="SSF63446">
    <property type="entry name" value="Type I dockerin domain"/>
    <property type="match status" value="1"/>
</dbReference>
<keyword evidence="4 9" id="KW-0645">Protease</keyword>
<dbReference type="PROSITE" id="PS00018">
    <property type="entry name" value="EF_HAND_1"/>
    <property type="match status" value="2"/>
</dbReference>
<evidence type="ECO:0000256" key="5">
    <source>
        <dbReference type="ARBA" id="ARBA00022729"/>
    </source>
</evidence>
<dbReference type="SUPFAM" id="SSF52743">
    <property type="entry name" value="Subtilisin-like"/>
    <property type="match status" value="1"/>
</dbReference>
<keyword evidence="7 9" id="KW-0720">Serine protease</keyword>
<dbReference type="GO" id="GO:0006508">
    <property type="term" value="P:proteolysis"/>
    <property type="evidence" value="ECO:0007669"/>
    <property type="project" value="UniProtKB-KW"/>
</dbReference>
<dbReference type="InterPro" id="IPR000209">
    <property type="entry name" value="Peptidase_S8/S53_dom"/>
</dbReference>
<dbReference type="PROSITE" id="PS00138">
    <property type="entry name" value="SUBTILASE_SER"/>
    <property type="match status" value="1"/>
</dbReference>
<dbReference type="InterPro" id="IPR002105">
    <property type="entry name" value="Dockerin_1_rpt"/>
</dbReference>
<dbReference type="InterPro" id="IPR010259">
    <property type="entry name" value="S8pro/Inhibitor_I9"/>
</dbReference>
<dbReference type="RefSeq" id="WP_148989043.1">
    <property type="nucleotide sequence ID" value="NZ_VTEV01000005.1"/>
</dbReference>
<gene>
    <name evidence="13" type="ORF">FZC76_13915</name>
</gene>
<evidence type="ECO:0000256" key="10">
    <source>
        <dbReference type="RuleBase" id="RU003355"/>
    </source>
</evidence>
<dbReference type="InterPro" id="IPR015500">
    <property type="entry name" value="Peptidase_S8_subtilisin-rel"/>
</dbReference>
<dbReference type="InterPro" id="IPR036439">
    <property type="entry name" value="Dockerin_dom_sf"/>
</dbReference>
<evidence type="ECO:0000256" key="3">
    <source>
        <dbReference type="ARBA" id="ARBA00022525"/>
    </source>
</evidence>
<evidence type="ECO:0000256" key="7">
    <source>
        <dbReference type="ARBA" id="ARBA00022825"/>
    </source>
</evidence>
<dbReference type="InterPro" id="IPR008965">
    <property type="entry name" value="CBM2/CBM3_carb-bd_dom_sf"/>
</dbReference>
<dbReference type="CDD" id="cd07474">
    <property type="entry name" value="Peptidases_S8_subtilisin_Vpr-like"/>
    <property type="match status" value="1"/>
</dbReference>
<evidence type="ECO:0000256" key="6">
    <source>
        <dbReference type="ARBA" id="ARBA00022801"/>
    </source>
</evidence>
<keyword evidence="6 9" id="KW-0378">Hydrolase</keyword>
<dbReference type="GO" id="GO:0000272">
    <property type="term" value="P:polysaccharide catabolic process"/>
    <property type="evidence" value="ECO:0007669"/>
    <property type="project" value="InterPro"/>
</dbReference>
<dbReference type="GO" id="GO:0004553">
    <property type="term" value="F:hydrolase activity, hydrolyzing O-glycosyl compounds"/>
    <property type="evidence" value="ECO:0007669"/>
    <property type="project" value="InterPro"/>
</dbReference>
<reference evidence="13 14" key="1">
    <citation type="submission" date="2019-08" db="EMBL/GenBank/DDBJ databases">
        <title>Bacillus genomes from the desert of Cuatro Cienegas, Coahuila.</title>
        <authorList>
            <person name="Olmedo-Alvarez G."/>
        </authorList>
    </citation>
    <scope>NUCLEOTIDE SEQUENCE [LARGE SCALE GENOMIC DNA]</scope>
    <source>
        <strain evidence="13 14">CH28_1T</strain>
    </source>
</reference>
<dbReference type="InterPro" id="IPR050131">
    <property type="entry name" value="Peptidase_S8_subtilisin-like"/>
</dbReference>
<dbReference type="InterPro" id="IPR003137">
    <property type="entry name" value="PA_domain"/>
</dbReference>
<comment type="caution">
    <text evidence="13">The sequence shown here is derived from an EMBL/GenBank/DDBJ whole genome shotgun (WGS) entry which is preliminary data.</text>
</comment>
<sequence length="1386" mass="150900">MKKKSSGKVLTIVLAMSLLGTSGIPMNVMAEGTPNAPGFTQIKDVENLLINLSDEQRKAIKEIEATPHFDISPNINTQSEGLVDVIVEFHQAPAKVEVMKQAAKGFRTTANEAAAKVEKAHNKFKESFNSMKNKKDASPQLQEAVITKEYRSAINGVAMSVPGNEIESLLDSGVVKRVWKDETVQIELPEMEASASPSKMMDSIPQINVDKLHAENFTGKGIKVGVLDTGVDYNHPDLKDVYKGGYDFVDNDNDPMEATYEDWRNSGLPERHPASGSAYYTEHGTHVSGTIAGGQKNGVDYAVKGVAPDVELYGYRVLGPYGSGATSGILAAIEKSIDDQMDVINLSLGASTNDPFYPTSVAVNNAMLQGVVTVVAAGNSGPNEGTLGSPGTATLGITVGASDFAMDIPAFESLSANGEAFENVLLMGKNFSDDLAALEGQSKQVVFAGLGYATDFEGKDLSGKIALIQRGEIAFVDKIKHAREAGAEAVIIYNNTDGNIPSYLGEGLEYIPTFRMTKADGERLKEIGDNSNITFGDLASVQTEGDNLAGFSSRGPVAGSYDIKPDVVAPGVAIFSTIPEFINSPEEGVDYTASYARLQGTSMAAPHVAGVAALMLQEDPDATPFDVKAALMNTAEDLNGDVSVFEQGAGRINAYEAVHADVLVKVLGKTKNLNENGVVVEIDDETASINFGSHYKTGVTVEASSEMVIKNSGEENKLFNIEVEYHGERPGIKDAEENGIRLDVPESVNVSNGTEEVVSPTITVPENAVEGRYEGYIHLTNANDSSETYQVPFAVRLTEKGFEYLETDRPALANNTPKWQYYNPMMSAAFQMKSPLNRIDILVKDGQSGNAIGLIASVSDPSAKADVRYYILGVFTGNVYPFTGDKENPISQQSMDLPEGDYNLEFIGYDEDGKTYSIDTPVVVDNTKPQVTFDKTPDVYEISEDMYTEENGQKAFFIHGNIQDETVDVLQSKGMDYDQSSNKFLIATGSREYYNCCFPPADANGDTYFGIEPSDIADGPLRLSLAGTDVALNVNYQRYIFLQEGTEYLTSDYSKEEVKLGDTFTMTLSLNNVKNLVSGEYTVQYKGDMYSFESAELNEAFKNYAEENGLQVSLQEPVVKDSSYYDTVTVGAMLDGEGYDGFSGDMPLVDVTFKVTADNWYYGYDKWEVTTSTYMKSGEEQAVNLPYYSTSEFDFVSEHADIQGNIRPEAFLKPNLPYGVAQTIGAKVYALSPNGEKYEGTIAPNGKYQIIGVPASRETYHVVVEVPGHLKTYTPVITGYELNGETLGRYVNAGYKVNPAGDVNNDRMIDIKDVRDIVKYYGKQNPKIPTFDVNQDGTVDEKDVRFIEKNFLTKGPDAPKGKPLKETIGKKDLEYYLNEMGLETAQ</sequence>
<dbReference type="InterPro" id="IPR016134">
    <property type="entry name" value="Dockerin_dom"/>
</dbReference>
<evidence type="ECO:0000256" key="1">
    <source>
        <dbReference type="ARBA" id="ARBA00011073"/>
    </source>
</evidence>
<dbReference type="PROSITE" id="PS51766">
    <property type="entry name" value="DOCKERIN"/>
    <property type="match status" value="1"/>
</dbReference>
<feature type="signal peptide" evidence="11">
    <location>
        <begin position="1"/>
        <end position="30"/>
    </location>
</feature>
<feature type="active site" description="Charge relay system" evidence="8 9">
    <location>
        <position position="283"/>
    </location>
</feature>
<dbReference type="PROSITE" id="PS00136">
    <property type="entry name" value="SUBTILASE_ASP"/>
    <property type="match status" value="1"/>
</dbReference>
<dbReference type="CDD" id="cd02133">
    <property type="entry name" value="PA_C5a_like"/>
    <property type="match status" value="1"/>
</dbReference>
<dbReference type="EMBL" id="VTEV01000005">
    <property type="protein sequence ID" value="TYS67939.1"/>
    <property type="molecule type" value="Genomic_DNA"/>
</dbReference>
<dbReference type="InterPro" id="IPR023828">
    <property type="entry name" value="Peptidase_S8_Ser-AS"/>
</dbReference>
<evidence type="ECO:0000259" key="12">
    <source>
        <dbReference type="PROSITE" id="PS51766"/>
    </source>
</evidence>
<accession>A0A5D4SYA6</accession>
<dbReference type="Gene3D" id="3.50.30.30">
    <property type="match status" value="1"/>
</dbReference>
<dbReference type="PANTHER" id="PTHR43806:SF65">
    <property type="entry name" value="SERINE PROTEASE APRX"/>
    <property type="match status" value="1"/>
</dbReference>
<dbReference type="GO" id="GO:0030246">
    <property type="term" value="F:carbohydrate binding"/>
    <property type="evidence" value="ECO:0007669"/>
    <property type="project" value="InterPro"/>
</dbReference>
<protein>
    <submittedName>
        <fullName evidence="13">S8 family serine peptidase</fullName>
    </submittedName>
</protein>
<evidence type="ECO:0000256" key="2">
    <source>
        <dbReference type="ARBA" id="ARBA00022512"/>
    </source>
</evidence>
<feature type="chain" id="PRO_5022841482" evidence="11">
    <location>
        <begin position="31"/>
        <end position="1386"/>
    </location>
</feature>
<dbReference type="CDD" id="cd08547">
    <property type="entry name" value="Type_II_cohesin"/>
    <property type="match status" value="1"/>
</dbReference>
<dbReference type="PANTHER" id="PTHR43806">
    <property type="entry name" value="PEPTIDASE S8"/>
    <property type="match status" value="1"/>
</dbReference>
<evidence type="ECO:0000256" key="4">
    <source>
        <dbReference type="ARBA" id="ARBA00022670"/>
    </source>
</evidence>
<dbReference type="Pfam" id="PF02225">
    <property type="entry name" value="PA"/>
    <property type="match status" value="1"/>
</dbReference>
<dbReference type="SUPFAM" id="SSF49384">
    <property type="entry name" value="Carbohydrate-binding domain"/>
    <property type="match status" value="1"/>
</dbReference>
<keyword evidence="5 11" id="KW-0732">Signal</keyword>
<evidence type="ECO:0000256" key="11">
    <source>
        <dbReference type="SAM" id="SignalP"/>
    </source>
</evidence>
<dbReference type="InterPro" id="IPR046450">
    <property type="entry name" value="PA_dom_sf"/>
</dbReference>
<dbReference type="SUPFAM" id="SSF52025">
    <property type="entry name" value="PA domain"/>
    <property type="match status" value="1"/>
</dbReference>
<comment type="similarity">
    <text evidence="1 9 10">Belongs to the peptidase S8 family.</text>
</comment>
<dbReference type="Gene3D" id="3.40.50.200">
    <property type="entry name" value="Peptidase S8/S53 domain"/>
    <property type="match status" value="1"/>
</dbReference>
<dbReference type="Gene3D" id="2.60.40.680">
    <property type="match status" value="1"/>
</dbReference>
<dbReference type="OrthoDB" id="9798386at2"/>
<evidence type="ECO:0000313" key="14">
    <source>
        <dbReference type="Proteomes" id="UP000322524"/>
    </source>
</evidence>
<dbReference type="PROSITE" id="PS00137">
    <property type="entry name" value="SUBTILASE_HIS"/>
    <property type="match status" value="1"/>
</dbReference>
<dbReference type="InterPro" id="IPR034213">
    <property type="entry name" value="S8_Vpr-like"/>
</dbReference>
<feature type="domain" description="Dockerin" evidence="12">
    <location>
        <begin position="1296"/>
        <end position="1360"/>
    </location>
</feature>
<dbReference type="InterPro" id="IPR022398">
    <property type="entry name" value="Peptidase_S8_His-AS"/>
</dbReference>
<organism evidence="13 14">
    <name type="scientific">Sutcliffiella horikoshii</name>
    <dbReference type="NCBI Taxonomy" id="79883"/>
    <lineage>
        <taxon>Bacteria</taxon>
        <taxon>Bacillati</taxon>
        <taxon>Bacillota</taxon>
        <taxon>Bacilli</taxon>
        <taxon>Bacillales</taxon>
        <taxon>Bacillaceae</taxon>
        <taxon>Sutcliffiella</taxon>
    </lineage>
</organism>
<dbReference type="CDD" id="cd14254">
    <property type="entry name" value="Dockerin_II"/>
    <property type="match status" value="1"/>
</dbReference>
<dbReference type="Gene3D" id="2.60.40.4130">
    <property type="match status" value="1"/>
</dbReference>
<evidence type="ECO:0000256" key="8">
    <source>
        <dbReference type="PIRSR" id="PIRSR615500-1"/>
    </source>
</evidence>